<gene>
    <name evidence="1" type="ORF">SteCoe_5040</name>
</gene>
<dbReference type="AlphaFoldDB" id="A0A1R2CTE8"/>
<dbReference type="Proteomes" id="UP000187209">
    <property type="component" value="Unassembled WGS sequence"/>
</dbReference>
<comment type="caution">
    <text evidence="1">The sequence shown here is derived from an EMBL/GenBank/DDBJ whole genome shotgun (WGS) entry which is preliminary data.</text>
</comment>
<evidence type="ECO:0000313" key="2">
    <source>
        <dbReference type="Proteomes" id="UP000187209"/>
    </source>
</evidence>
<reference evidence="1 2" key="1">
    <citation type="submission" date="2016-11" db="EMBL/GenBank/DDBJ databases">
        <title>The macronuclear genome of Stentor coeruleus: a giant cell with tiny introns.</title>
        <authorList>
            <person name="Slabodnick M."/>
            <person name="Ruby J.G."/>
            <person name="Reiff S.B."/>
            <person name="Swart E.C."/>
            <person name="Gosai S."/>
            <person name="Prabakaran S."/>
            <person name="Witkowska E."/>
            <person name="Larue G.E."/>
            <person name="Fisher S."/>
            <person name="Freeman R.M."/>
            <person name="Gunawardena J."/>
            <person name="Chu W."/>
            <person name="Stover N.A."/>
            <person name="Gregory B.D."/>
            <person name="Nowacki M."/>
            <person name="Derisi J."/>
            <person name="Roy S.W."/>
            <person name="Marshall W.F."/>
            <person name="Sood P."/>
        </authorList>
    </citation>
    <scope>NUCLEOTIDE SEQUENCE [LARGE SCALE GENOMIC DNA]</scope>
    <source>
        <strain evidence="1">WM001</strain>
    </source>
</reference>
<evidence type="ECO:0000313" key="1">
    <source>
        <dbReference type="EMBL" id="OMJ92268.1"/>
    </source>
</evidence>
<sequence>MLSERLSVNELYKKKPLKKAEAPEFRYLTPFRLKFSISKLRLAQKSCFSKDKKITENKSMPPKLSANSGLIIQMLTYQNSIVKKLSPKYNQKLNESFDNKKITKSIKTSPRLEIKNNTIRQSKSFKSCFKPSNKKLNQSSILNKKHIKYILEETPESRSGYYYKIDQITGWDT</sequence>
<accession>A0A1R2CTE8</accession>
<dbReference type="EMBL" id="MPUH01000065">
    <property type="protein sequence ID" value="OMJ92268.1"/>
    <property type="molecule type" value="Genomic_DNA"/>
</dbReference>
<proteinExistence type="predicted"/>
<organism evidence="1 2">
    <name type="scientific">Stentor coeruleus</name>
    <dbReference type="NCBI Taxonomy" id="5963"/>
    <lineage>
        <taxon>Eukaryota</taxon>
        <taxon>Sar</taxon>
        <taxon>Alveolata</taxon>
        <taxon>Ciliophora</taxon>
        <taxon>Postciliodesmatophora</taxon>
        <taxon>Heterotrichea</taxon>
        <taxon>Heterotrichida</taxon>
        <taxon>Stentoridae</taxon>
        <taxon>Stentor</taxon>
    </lineage>
</organism>
<protein>
    <submittedName>
        <fullName evidence="1">Uncharacterized protein</fullName>
    </submittedName>
</protein>
<keyword evidence="2" id="KW-1185">Reference proteome</keyword>
<name>A0A1R2CTE8_9CILI</name>